<dbReference type="Pfam" id="PF05591">
    <property type="entry name" value="T6SS_VipA"/>
    <property type="match status" value="1"/>
</dbReference>
<protein>
    <submittedName>
        <fullName evidence="1">Type VI secretion system protein ImpB</fullName>
    </submittedName>
</protein>
<dbReference type="Proteomes" id="UP000199110">
    <property type="component" value="Unassembled WGS sequence"/>
</dbReference>
<dbReference type="RefSeq" id="WP_092784850.1">
    <property type="nucleotide sequence ID" value="NZ_FORA01000008.1"/>
</dbReference>
<sequence length="175" mass="19338">MAADKGTDFIKRNRPPRVQISYQDPYDSTKMVELPFVMGVLSDLSGNASLVEKPAVEEREFSDVTKDTLDDFVESIQPGVSMNVNNRLDPDSGTKMGVSLHFNSMDDFEPAAIAAQVPALKKLLEARQQLANLQRYMSSKPKAQEHVKRLLADPALMAALAERAPDTDDDKDNDA</sequence>
<name>A0A1I3UJC4_9RHOB</name>
<reference evidence="1 2" key="1">
    <citation type="submission" date="2016-10" db="EMBL/GenBank/DDBJ databases">
        <authorList>
            <person name="de Groot N.N."/>
        </authorList>
    </citation>
    <scope>NUCLEOTIDE SEQUENCE [LARGE SCALE GENOMIC DNA]</scope>
    <source>
        <strain evidence="1 2">DSM 19073</strain>
    </source>
</reference>
<dbReference type="InterPro" id="IPR008312">
    <property type="entry name" value="T6SS_TssB1"/>
</dbReference>
<dbReference type="NCBIfam" id="TIGR03358">
    <property type="entry name" value="VI_chp_5"/>
    <property type="match status" value="1"/>
</dbReference>
<proteinExistence type="predicted"/>
<dbReference type="STRING" id="390807.SAMN04488095_3794"/>
<dbReference type="AlphaFoldDB" id="A0A1I3UJC4"/>
<dbReference type="PANTHER" id="PTHR35850:SF1">
    <property type="entry name" value="TYPE VI SECRETION SYSTEM SHEATH PROTEIN TSSB1"/>
    <property type="match status" value="1"/>
</dbReference>
<dbReference type="PIRSF" id="PIRSF028301">
    <property type="entry name" value="UCP028301"/>
    <property type="match status" value="1"/>
</dbReference>
<gene>
    <name evidence="1" type="ORF">SAMN04488095_3794</name>
</gene>
<dbReference type="OrthoDB" id="9789942at2"/>
<dbReference type="EMBL" id="FORA01000008">
    <property type="protein sequence ID" value="SFJ83618.1"/>
    <property type="molecule type" value="Genomic_DNA"/>
</dbReference>
<accession>A0A1I3UJC4</accession>
<organism evidence="1 2">
    <name type="scientific">Jannaschia pohangensis</name>
    <dbReference type="NCBI Taxonomy" id="390807"/>
    <lineage>
        <taxon>Bacteria</taxon>
        <taxon>Pseudomonadati</taxon>
        <taxon>Pseudomonadota</taxon>
        <taxon>Alphaproteobacteria</taxon>
        <taxon>Rhodobacterales</taxon>
        <taxon>Roseobacteraceae</taxon>
        <taxon>Jannaschia</taxon>
    </lineage>
</organism>
<dbReference type="PANTHER" id="PTHR35850">
    <property type="entry name" value="CYTOPLASMIC PROTEIN-RELATED"/>
    <property type="match status" value="1"/>
</dbReference>
<evidence type="ECO:0000313" key="1">
    <source>
        <dbReference type="EMBL" id="SFJ83618.1"/>
    </source>
</evidence>
<keyword evidence="2" id="KW-1185">Reference proteome</keyword>
<evidence type="ECO:0000313" key="2">
    <source>
        <dbReference type="Proteomes" id="UP000199110"/>
    </source>
</evidence>